<dbReference type="GO" id="GO:0003727">
    <property type="term" value="F:single-stranded RNA binding"/>
    <property type="evidence" value="ECO:0007669"/>
    <property type="project" value="TreeGrafter"/>
</dbReference>
<name>A0A2I2GJL6_9EURO</name>
<dbReference type="PANTHER" id="PTHR12124">
    <property type="entry name" value="POLYMYOSITIS/SCLERODERMA AUTOANTIGEN-RELATED"/>
    <property type="match status" value="1"/>
</dbReference>
<dbReference type="RefSeq" id="XP_024708349.1">
    <property type="nucleotide sequence ID" value="XM_024848792.1"/>
</dbReference>
<evidence type="ECO:0000313" key="11">
    <source>
        <dbReference type="EMBL" id="PLB53047.1"/>
    </source>
</evidence>
<feature type="compositionally biased region" description="Basic residues" evidence="9">
    <location>
        <begin position="679"/>
        <end position="689"/>
    </location>
</feature>
<dbReference type="InterPro" id="IPR010997">
    <property type="entry name" value="HRDC-like_sf"/>
</dbReference>
<evidence type="ECO:0000256" key="5">
    <source>
        <dbReference type="ARBA" id="ARBA00022835"/>
    </source>
</evidence>
<dbReference type="SUPFAM" id="SSF47819">
    <property type="entry name" value="HRDC-like"/>
    <property type="match status" value="1"/>
</dbReference>
<evidence type="ECO:0000256" key="7">
    <source>
        <dbReference type="ARBA" id="ARBA00023242"/>
    </source>
</evidence>
<keyword evidence="12" id="KW-1185">Reference proteome</keyword>
<keyword evidence="2" id="KW-0698">rRNA processing</keyword>
<keyword evidence="6" id="KW-0269">Exonuclease</keyword>
<dbReference type="GO" id="GO:0000176">
    <property type="term" value="C:nuclear exosome (RNase complex)"/>
    <property type="evidence" value="ECO:0007669"/>
    <property type="project" value="InterPro"/>
</dbReference>
<dbReference type="GO" id="GO:0071040">
    <property type="term" value="P:nuclear polyadenylation-dependent antisense transcript catabolic process"/>
    <property type="evidence" value="ECO:0007669"/>
    <property type="project" value="TreeGrafter"/>
</dbReference>
<comment type="subcellular location">
    <subcellularLocation>
        <location evidence="1">Nucleus</location>
    </subcellularLocation>
</comment>
<dbReference type="Gene3D" id="1.10.150.80">
    <property type="entry name" value="HRDC domain"/>
    <property type="match status" value="1"/>
</dbReference>
<accession>A0A2I2GJL6</accession>
<keyword evidence="7" id="KW-0539">Nucleus</keyword>
<keyword evidence="4" id="KW-0378">Hydrolase</keyword>
<dbReference type="InterPro" id="IPR044876">
    <property type="entry name" value="HRDC_dom_sf"/>
</dbReference>
<feature type="region of interest" description="Disordered" evidence="9">
    <location>
        <begin position="524"/>
        <end position="557"/>
    </location>
</feature>
<dbReference type="GO" id="GO:0071044">
    <property type="term" value="P:histone mRNA catabolic process"/>
    <property type="evidence" value="ECO:0007669"/>
    <property type="project" value="TreeGrafter"/>
</dbReference>
<dbReference type="InterPro" id="IPR036397">
    <property type="entry name" value="RNaseH_sf"/>
</dbReference>
<evidence type="ECO:0000256" key="9">
    <source>
        <dbReference type="SAM" id="MobiDB-lite"/>
    </source>
</evidence>
<evidence type="ECO:0000256" key="6">
    <source>
        <dbReference type="ARBA" id="ARBA00022839"/>
    </source>
</evidence>
<dbReference type="GO" id="GO:0071036">
    <property type="term" value="P:nuclear polyadenylation-dependent snoRNA catabolic process"/>
    <property type="evidence" value="ECO:0007669"/>
    <property type="project" value="TreeGrafter"/>
</dbReference>
<dbReference type="SUPFAM" id="SSF53098">
    <property type="entry name" value="Ribonuclease H-like"/>
    <property type="match status" value="1"/>
</dbReference>
<dbReference type="STRING" id="1392250.A0A2I2GJL6"/>
<evidence type="ECO:0000256" key="8">
    <source>
        <dbReference type="ARBA" id="ARBA00043957"/>
    </source>
</evidence>
<reference evidence="11 12" key="1">
    <citation type="submission" date="2016-12" db="EMBL/GenBank/DDBJ databases">
        <title>The genomes of Aspergillus section Nigri reveals drivers in fungal speciation.</title>
        <authorList>
            <consortium name="DOE Joint Genome Institute"/>
            <person name="Vesth T.C."/>
            <person name="Nybo J."/>
            <person name="Theobald S."/>
            <person name="Brandl J."/>
            <person name="Frisvad J.C."/>
            <person name="Nielsen K.F."/>
            <person name="Lyhne E.K."/>
            <person name="Kogle M.E."/>
            <person name="Kuo A."/>
            <person name="Riley R."/>
            <person name="Clum A."/>
            <person name="Nolan M."/>
            <person name="Lipzen A."/>
            <person name="Salamov A."/>
            <person name="Henrissat B."/>
            <person name="Wiebenga A."/>
            <person name="De Vries R.P."/>
            <person name="Grigoriev I.V."/>
            <person name="Mortensen U.H."/>
            <person name="Andersen M.R."/>
            <person name="Baker S.E."/>
        </authorList>
    </citation>
    <scope>NUCLEOTIDE SEQUENCE [LARGE SCALE GENOMIC DNA]</scope>
    <source>
        <strain evidence="11 12">IBT 23096</strain>
    </source>
</reference>
<feature type="domain" description="HRDC" evidence="10">
    <location>
        <begin position="443"/>
        <end position="523"/>
    </location>
</feature>
<keyword evidence="3" id="KW-0540">Nuclease</keyword>
<dbReference type="InterPro" id="IPR045092">
    <property type="entry name" value="Rrp6-like"/>
</dbReference>
<dbReference type="Pfam" id="PF01612">
    <property type="entry name" value="DNA_pol_A_exo1"/>
    <property type="match status" value="1"/>
</dbReference>
<dbReference type="FunFam" id="3.30.420.10:FF:000059">
    <property type="entry name" value="Exosome complex exonuclease Rrp6"/>
    <property type="match status" value="1"/>
</dbReference>
<dbReference type="GO" id="GO:0071035">
    <property type="term" value="P:nuclear polyadenylation-dependent rRNA catabolic process"/>
    <property type="evidence" value="ECO:0007669"/>
    <property type="project" value="TreeGrafter"/>
</dbReference>
<dbReference type="InterPro" id="IPR012337">
    <property type="entry name" value="RNaseH-like_sf"/>
</dbReference>
<dbReference type="Proteomes" id="UP000234275">
    <property type="component" value="Unassembled WGS sequence"/>
</dbReference>
<dbReference type="InterPro" id="IPR049559">
    <property type="entry name" value="Rrp6p-like_exo"/>
</dbReference>
<sequence length="761" mass="85185">MDSAADFPPFQDRLASSLMQMTRTVGQLSAEDLAFHRSSSSELTESLDEQSDRILSLTSSILKAATAGTDIAAPSLQDEDSIEDNWRGVVDVIDALLEKADACLDEFTGVIKRLSPSQQEQSAAAAAKAAKKPATKFPTVYDYGPSKIPKPQLEFKRAVDNTDVSPFKPLLRTKEHATVPLEKSEGYVNPYEPEIRAAKYPPSTYEVSPPVDYLPFESTTATFVDTLEGVMDMLKELKTAKEIAIDLEHHDVHSYHGLVSLMQISTRDKDWVVDTLKPWREELQVLNAVFADPGILKVLHGSSMDIIWLQRDLGLYVVGMFDTYHAACALNYPKRSLKFLLQKFVNFEADKRYQMADWRIRPLPTGMFDYARSDTHYLLHIYDHLRNELVENSLPDHNLVDYVLDHSKNEALQRYERPVYDAATGQGAGGWYDYLCRNPAVLSKEQFAVFKAVHQWRDRVAREEDEGVQCVFPKHILFKVASVMPVDKGTLFRTLSPMTPITKDRVSDLLETIKQAKIEGATGPEWRDVYVKPSKPNQTAPAAEQDQEHSTPEDHPTAERYEVSQFWGDILNSQEPLTPPEYSAVASAEALRISLPLPPMPRTVSEVRHTVSDQTAAAAPKPEPTPTEPPKAPENQIFTVKDLGGPRKRKATPVETASEEAPEIEDLSQTVDLAEKPSKKQRRKEKKNKNGSGKNTPQPESKPEEAPFNYETADTVLHGQTTKGSGLPKKAPFNPYAKAMDAPSGARKQKRELPGKTFTFR</sequence>
<evidence type="ECO:0000256" key="3">
    <source>
        <dbReference type="ARBA" id="ARBA00022722"/>
    </source>
</evidence>
<dbReference type="InterPro" id="IPR012588">
    <property type="entry name" value="Exosome-assoc_fac_Rrp6_N"/>
</dbReference>
<dbReference type="InterPro" id="IPR002121">
    <property type="entry name" value="HRDC_dom"/>
</dbReference>
<dbReference type="PANTHER" id="PTHR12124:SF47">
    <property type="entry name" value="EXOSOME COMPONENT 10"/>
    <property type="match status" value="1"/>
</dbReference>
<evidence type="ECO:0000256" key="2">
    <source>
        <dbReference type="ARBA" id="ARBA00022552"/>
    </source>
</evidence>
<dbReference type="GO" id="GO:0000175">
    <property type="term" value="F:3'-5'-RNA exonuclease activity"/>
    <property type="evidence" value="ECO:0007669"/>
    <property type="project" value="InterPro"/>
</dbReference>
<keyword evidence="5" id="KW-0271">Exosome</keyword>
<dbReference type="SMART" id="SM00474">
    <property type="entry name" value="35EXOc"/>
    <property type="match status" value="1"/>
</dbReference>
<feature type="region of interest" description="Disordered" evidence="9">
    <location>
        <begin position="607"/>
        <end position="761"/>
    </location>
</feature>
<feature type="compositionally biased region" description="Acidic residues" evidence="9">
    <location>
        <begin position="657"/>
        <end position="666"/>
    </location>
</feature>
<evidence type="ECO:0000256" key="4">
    <source>
        <dbReference type="ARBA" id="ARBA00022801"/>
    </source>
</evidence>
<comment type="similarity">
    <text evidence="8">Belongs to the exosome component 10/RRP6 family.</text>
</comment>
<dbReference type="Pfam" id="PF08066">
    <property type="entry name" value="PMC2NT"/>
    <property type="match status" value="1"/>
</dbReference>
<dbReference type="GO" id="GO:0071037">
    <property type="term" value="P:nuclear polyadenylation-dependent snRNA catabolic process"/>
    <property type="evidence" value="ECO:0007669"/>
    <property type="project" value="TreeGrafter"/>
</dbReference>
<dbReference type="GO" id="GO:0071039">
    <property type="term" value="P:nuclear polyadenylation-dependent CUT catabolic process"/>
    <property type="evidence" value="ECO:0007669"/>
    <property type="project" value="TreeGrafter"/>
</dbReference>
<evidence type="ECO:0000256" key="1">
    <source>
        <dbReference type="ARBA" id="ARBA00004123"/>
    </source>
</evidence>
<proteinExistence type="inferred from homology"/>
<dbReference type="GO" id="GO:0071038">
    <property type="term" value="P:TRAMP-dependent tRNA surveillance pathway"/>
    <property type="evidence" value="ECO:0007669"/>
    <property type="project" value="TreeGrafter"/>
</dbReference>
<feature type="compositionally biased region" description="Basic and acidic residues" evidence="9">
    <location>
        <begin position="546"/>
        <end position="557"/>
    </location>
</feature>
<dbReference type="VEuPathDB" id="FungiDB:P170DRAFT_434770"/>
<feature type="compositionally biased region" description="Pro residues" evidence="9">
    <location>
        <begin position="621"/>
        <end position="632"/>
    </location>
</feature>
<evidence type="ECO:0000259" key="10">
    <source>
        <dbReference type="PROSITE" id="PS50967"/>
    </source>
</evidence>
<comment type="caution">
    <text evidence="11">The sequence shown here is derived from an EMBL/GenBank/DDBJ whole genome shotgun (WGS) entry which is preliminary data.</text>
</comment>
<gene>
    <name evidence="11" type="ORF">P170DRAFT_434770</name>
</gene>
<organism evidence="11 12">
    <name type="scientific">Aspergillus steynii IBT 23096</name>
    <dbReference type="NCBI Taxonomy" id="1392250"/>
    <lineage>
        <taxon>Eukaryota</taxon>
        <taxon>Fungi</taxon>
        <taxon>Dikarya</taxon>
        <taxon>Ascomycota</taxon>
        <taxon>Pezizomycotina</taxon>
        <taxon>Eurotiomycetes</taxon>
        <taxon>Eurotiomycetidae</taxon>
        <taxon>Eurotiales</taxon>
        <taxon>Aspergillaceae</taxon>
        <taxon>Aspergillus</taxon>
        <taxon>Aspergillus subgen. Circumdati</taxon>
    </lineage>
</organism>
<dbReference type="GO" id="GO:0000467">
    <property type="term" value="P:exonucleolytic trimming to generate mature 3'-end of 5.8S rRNA from tricistronic rRNA transcript (SSU-rRNA, 5.8S rRNA, LSU-rRNA)"/>
    <property type="evidence" value="ECO:0007669"/>
    <property type="project" value="InterPro"/>
</dbReference>
<dbReference type="Gene3D" id="3.30.420.10">
    <property type="entry name" value="Ribonuclease H-like superfamily/Ribonuclease H"/>
    <property type="match status" value="1"/>
</dbReference>
<dbReference type="FunFam" id="1.10.150.80:FF:000001">
    <property type="entry name" value="Putative exosome component 10"/>
    <property type="match status" value="1"/>
</dbReference>
<dbReference type="AlphaFoldDB" id="A0A2I2GJL6"/>
<dbReference type="PROSITE" id="PS50967">
    <property type="entry name" value="HRDC"/>
    <property type="match status" value="1"/>
</dbReference>
<dbReference type="GO" id="GO:0005730">
    <property type="term" value="C:nucleolus"/>
    <property type="evidence" value="ECO:0007669"/>
    <property type="project" value="TreeGrafter"/>
</dbReference>
<dbReference type="CDD" id="cd06147">
    <property type="entry name" value="Rrp6p_like_exo"/>
    <property type="match status" value="1"/>
</dbReference>
<dbReference type="GeneID" id="36556491"/>
<protein>
    <recommendedName>
        <fullName evidence="10">HRDC domain-containing protein</fullName>
    </recommendedName>
</protein>
<dbReference type="Pfam" id="PF00570">
    <property type="entry name" value="HRDC"/>
    <property type="match status" value="1"/>
</dbReference>
<dbReference type="GO" id="GO:0000166">
    <property type="term" value="F:nucleotide binding"/>
    <property type="evidence" value="ECO:0007669"/>
    <property type="project" value="InterPro"/>
</dbReference>
<evidence type="ECO:0000313" key="12">
    <source>
        <dbReference type="Proteomes" id="UP000234275"/>
    </source>
</evidence>
<dbReference type="EMBL" id="MSFO01000002">
    <property type="protein sequence ID" value="PLB53047.1"/>
    <property type="molecule type" value="Genomic_DNA"/>
</dbReference>
<dbReference type="InterPro" id="IPR002562">
    <property type="entry name" value="3'-5'_exonuclease_dom"/>
</dbReference>
<dbReference type="GO" id="GO:0071051">
    <property type="term" value="P:poly(A)-dependent snoRNA 3'-end processing"/>
    <property type="evidence" value="ECO:0007669"/>
    <property type="project" value="TreeGrafter"/>
</dbReference>
<dbReference type="OrthoDB" id="2250022at2759"/>